<sequence>MLRLPANFRSRTLVLAPQQQWRLPPAASDAETT</sequence>
<dbReference type="EMBL" id="GBRH01175772">
    <property type="protein sequence ID" value="JAE22124.1"/>
    <property type="molecule type" value="Transcribed_RNA"/>
</dbReference>
<dbReference type="AlphaFoldDB" id="A0A0A9GFE3"/>
<evidence type="ECO:0000313" key="1">
    <source>
        <dbReference type="EMBL" id="JAE22124.1"/>
    </source>
</evidence>
<proteinExistence type="predicted"/>
<reference evidence="1" key="2">
    <citation type="journal article" date="2015" name="Data Brief">
        <title>Shoot transcriptome of the giant reed, Arundo donax.</title>
        <authorList>
            <person name="Barrero R.A."/>
            <person name="Guerrero F.D."/>
            <person name="Moolhuijzen P."/>
            <person name="Goolsby J.A."/>
            <person name="Tidwell J."/>
            <person name="Bellgard S.E."/>
            <person name="Bellgard M.I."/>
        </authorList>
    </citation>
    <scope>NUCLEOTIDE SEQUENCE</scope>
    <source>
        <tissue evidence="1">Shoot tissue taken approximately 20 cm above the soil surface</tissue>
    </source>
</reference>
<organism evidence="1">
    <name type="scientific">Arundo donax</name>
    <name type="common">Giant reed</name>
    <name type="synonym">Donax arundinaceus</name>
    <dbReference type="NCBI Taxonomy" id="35708"/>
    <lineage>
        <taxon>Eukaryota</taxon>
        <taxon>Viridiplantae</taxon>
        <taxon>Streptophyta</taxon>
        <taxon>Embryophyta</taxon>
        <taxon>Tracheophyta</taxon>
        <taxon>Spermatophyta</taxon>
        <taxon>Magnoliopsida</taxon>
        <taxon>Liliopsida</taxon>
        <taxon>Poales</taxon>
        <taxon>Poaceae</taxon>
        <taxon>PACMAD clade</taxon>
        <taxon>Arundinoideae</taxon>
        <taxon>Arundineae</taxon>
        <taxon>Arundo</taxon>
    </lineage>
</organism>
<name>A0A0A9GFE3_ARUDO</name>
<protein>
    <submittedName>
        <fullName evidence="1">Uncharacterized protein</fullName>
    </submittedName>
</protein>
<reference evidence="1" key="1">
    <citation type="submission" date="2014-09" db="EMBL/GenBank/DDBJ databases">
        <authorList>
            <person name="Magalhaes I.L.F."/>
            <person name="Oliveira U."/>
            <person name="Santos F.R."/>
            <person name="Vidigal T.H.D.A."/>
            <person name="Brescovit A.D."/>
            <person name="Santos A.J."/>
        </authorList>
    </citation>
    <scope>NUCLEOTIDE SEQUENCE</scope>
    <source>
        <tissue evidence="1">Shoot tissue taken approximately 20 cm above the soil surface</tissue>
    </source>
</reference>
<accession>A0A0A9GFE3</accession>